<feature type="compositionally biased region" description="Low complexity" evidence="7">
    <location>
        <begin position="811"/>
        <end position="824"/>
    </location>
</feature>
<dbReference type="AlphaFoldDB" id="A0A0G4HSP9"/>
<dbReference type="EMBL" id="CDMZ01003740">
    <property type="protein sequence ID" value="CEM47416.1"/>
    <property type="molecule type" value="Genomic_DNA"/>
</dbReference>
<sequence length="1061" mass="114129">MTIAHIDIDAFYVQAECLRNPQLKGKPVAVSQHNRGGFVAVSLEARAKGIRKGDGAGEGGRAAIEFLSKRLSLPAARQQCPGLQVLEMDMPFYRKVTSRLEEALKTAFPRSQVERASVDDFYVDLKDEVARRLEGGRRGRGRGMGQRQRGGETIKGVCDSALCNLRVVVGREFFFSSSMQVSHSRNTGNLQERECAVKTEWRANEDENLDTNSGGTEGIGSDRDRDRDREGFGLVPAHSVLRHLDETQSEEREEIETLLSLLKDIRASIRKVGGVTCSASLAPNRLLARLASPLTKPDGGTLVLSSDPGSRAGSAVDAVGALESFLRASPLREVPLLRGEMGAQLEKLVISHMRLMTRAEEGGVESAQNGGRGCLQGGYADGGICFDSSPSFRFGFCGDEGGDSEGEGEGEDDEARWDAEKEEEGTGEDGEQEWTSTGNPWGQDEREAMGSRRRASNESEEKRTAGVKGKDEERRPLPSLVDLRCVPVSLLFQHFGKARGSWLSEICWGRDGRGVTERGAPKTMIAERSFCPLSGHAELFSWSEKLSAELLRRLLEERPGEVPRRVVVRWRDGYSQNKMGMPAGTKAAAADFPQSVTSLLSASGGSLETTRKPLSSSSSSSSSSCLPLTTAPSPAADSDSPSTYSTSGGKNEEADGKRILQEGPRKTGADNHCSSSRHSKALRDLSAQVVRLISQHTPPAFDTTRLEQPGHSASEAKNRTVEVGTGVTRLVVGATGFPAQGKGNVGGKDIRTFFQRLPAGNASAAVSHPVEHLESQDEQPDKKARGASRREAEKDEALDDSLPKAPPLCVSEASALAGSRSLLSPPTSGVFPPLQLTARKVNLKRRNLGEQSTGSPPQKRGGEEGKLMKTGSVNPNHQSKHKVDNSQGGSIPGRIEETETKTEPDEKESDEDVAIVGEFAAGSASGRERTDGDRPCDRVIKRPRVVQTNPSSSTKEQCPLCSFQFPLNQLQKHFDSVHARALDGAPKAFSNRPPAPHAGRGVASATAERKRQEGGGRVGKAGSRGAGGTTVRQQGRGHARGTGKRQLTLWDGSTSVQTQRD</sequence>
<feature type="region of interest" description="Disordered" evidence="7">
    <location>
        <begin position="602"/>
        <end position="680"/>
    </location>
</feature>
<dbReference type="PANTHER" id="PTHR45873">
    <property type="entry name" value="DNA POLYMERASE ETA"/>
    <property type="match status" value="1"/>
</dbReference>
<dbReference type="GO" id="GO:0005657">
    <property type="term" value="C:replication fork"/>
    <property type="evidence" value="ECO:0007669"/>
    <property type="project" value="TreeGrafter"/>
</dbReference>
<comment type="subcellular location">
    <subcellularLocation>
        <location evidence="1">Nucleus</location>
    </subcellularLocation>
</comment>
<keyword evidence="2" id="KW-0808">Transferase</keyword>
<feature type="compositionally biased region" description="Basic and acidic residues" evidence="7">
    <location>
        <begin position="926"/>
        <end position="940"/>
    </location>
</feature>
<gene>
    <name evidence="9" type="ORF">Cvel_8333</name>
</gene>
<evidence type="ECO:0000256" key="1">
    <source>
        <dbReference type="ARBA" id="ARBA00004123"/>
    </source>
</evidence>
<feature type="compositionally biased region" description="Acidic residues" evidence="7">
    <location>
        <begin position="400"/>
        <end position="432"/>
    </location>
</feature>
<evidence type="ECO:0000256" key="6">
    <source>
        <dbReference type="ARBA" id="ARBA00023242"/>
    </source>
</evidence>
<feature type="compositionally biased region" description="Basic and acidic residues" evidence="7">
    <location>
        <begin position="894"/>
        <end position="904"/>
    </location>
</feature>
<dbReference type="GO" id="GO:0035861">
    <property type="term" value="C:site of double-strand break"/>
    <property type="evidence" value="ECO:0007669"/>
    <property type="project" value="TreeGrafter"/>
</dbReference>
<feature type="domain" description="UmuC" evidence="8">
    <location>
        <begin position="3"/>
        <end position="338"/>
    </location>
</feature>
<dbReference type="InterPro" id="IPR043502">
    <property type="entry name" value="DNA/RNA_pol_sf"/>
</dbReference>
<evidence type="ECO:0000256" key="4">
    <source>
        <dbReference type="ARBA" id="ARBA00022763"/>
    </source>
</evidence>
<dbReference type="GO" id="GO:0006281">
    <property type="term" value="P:DNA repair"/>
    <property type="evidence" value="ECO:0007669"/>
    <property type="project" value="UniProtKB-KW"/>
</dbReference>
<feature type="region of interest" description="Disordered" evidence="7">
    <location>
        <begin position="396"/>
        <end position="473"/>
    </location>
</feature>
<feature type="region of interest" description="Disordered" evidence="7">
    <location>
        <begin position="763"/>
        <end position="958"/>
    </location>
</feature>
<evidence type="ECO:0000256" key="5">
    <source>
        <dbReference type="ARBA" id="ARBA00023204"/>
    </source>
</evidence>
<organism evidence="9">
    <name type="scientific">Chromera velia CCMP2878</name>
    <dbReference type="NCBI Taxonomy" id="1169474"/>
    <lineage>
        <taxon>Eukaryota</taxon>
        <taxon>Sar</taxon>
        <taxon>Alveolata</taxon>
        <taxon>Colpodellida</taxon>
        <taxon>Chromeraceae</taxon>
        <taxon>Chromera</taxon>
    </lineage>
</organism>
<evidence type="ECO:0000256" key="7">
    <source>
        <dbReference type="SAM" id="MobiDB-lite"/>
    </source>
</evidence>
<feature type="compositionally biased region" description="Basic and acidic residues" evidence="7">
    <location>
        <begin position="220"/>
        <end position="231"/>
    </location>
</feature>
<feature type="compositionally biased region" description="Polar residues" evidence="7">
    <location>
        <begin position="946"/>
        <end position="956"/>
    </location>
</feature>
<dbReference type="GO" id="GO:0009314">
    <property type="term" value="P:response to radiation"/>
    <property type="evidence" value="ECO:0007669"/>
    <property type="project" value="TreeGrafter"/>
</dbReference>
<name>A0A0G4HSP9_9ALVE</name>
<keyword evidence="6" id="KW-0539">Nucleus</keyword>
<feature type="compositionally biased region" description="Polar residues" evidence="7">
    <location>
        <begin position="602"/>
        <end position="614"/>
    </location>
</feature>
<feature type="compositionally biased region" description="Gly residues" evidence="7">
    <location>
        <begin position="1015"/>
        <end position="1028"/>
    </location>
</feature>
<reference evidence="9" key="1">
    <citation type="submission" date="2014-11" db="EMBL/GenBank/DDBJ databases">
        <authorList>
            <person name="Otto D Thomas"/>
            <person name="Naeem Raeece"/>
        </authorList>
    </citation>
    <scope>NUCLEOTIDE SEQUENCE</scope>
</reference>
<feature type="compositionally biased region" description="Basic and acidic residues" evidence="7">
    <location>
        <begin position="443"/>
        <end position="473"/>
    </location>
</feature>
<dbReference type="PROSITE" id="PS50173">
    <property type="entry name" value="UMUC"/>
    <property type="match status" value="1"/>
</dbReference>
<dbReference type="GO" id="GO:0046872">
    <property type="term" value="F:metal ion binding"/>
    <property type="evidence" value="ECO:0007669"/>
    <property type="project" value="UniProtKB-KW"/>
</dbReference>
<keyword evidence="5" id="KW-0234">DNA repair</keyword>
<evidence type="ECO:0000259" key="8">
    <source>
        <dbReference type="PROSITE" id="PS50173"/>
    </source>
</evidence>
<keyword evidence="3" id="KW-0479">Metal-binding</keyword>
<dbReference type="Pfam" id="PF00817">
    <property type="entry name" value="IMS"/>
    <property type="match status" value="1"/>
</dbReference>
<dbReference type="SUPFAM" id="SSF56672">
    <property type="entry name" value="DNA/RNA polymerases"/>
    <property type="match status" value="1"/>
</dbReference>
<dbReference type="InterPro" id="IPR001126">
    <property type="entry name" value="UmuC"/>
</dbReference>
<evidence type="ECO:0000256" key="3">
    <source>
        <dbReference type="ARBA" id="ARBA00022723"/>
    </source>
</evidence>
<dbReference type="InterPro" id="IPR043128">
    <property type="entry name" value="Rev_trsase/Diguanyl_cyclase"/>
</dbReference>
<feature type="compositionally biased region" description="Polar residues" evidence="7">
    <location>
        <begin position="1051"/>
        <end position="1061"/>
    </location>
</feature>
<accession>A0A0G4HSP9</accession>
<feature type="compositionally biased region" description="Basic and acidic residues" evidence="7">
    <location>
        <begin position="769"/>
        <end position="795"/>
    </location>
</feature>
<feature type="compositionally biased region" description="Low complexity" evidence="7">
    <location>
        <begin position="615"/>
        <end position="647"/>
    </location>
</feature>
<dbReference type="GO" id="GO:0005634">
    <property type="term" value="C:nucleus"/>
    <property type="evidence" value="ECO:0007669"/>
    <property type="project" value="UniProtKB-SubCell"/>
</dbReference>
<dbReference type="Gene3D" id="3.30.70.270">
    <property type="match status" value="2"/>
</dbReference>
<feature type="compositionally biased region" description="Basic and acidic residues" evidence="7">
    <location>
        <begin position="650"/>
        <end position="669"/>
    </location>
</feature>
<evidence type="ECO:0000256" key="2">
    <source>
        <dbReference type="ARBA" id="ARBA00022679"/>
    </source>
</evidence>
<dbReference type="PANTHER" id="PTHR45873:SF1">
    <property type="entry name" value="DNA POLYMERASE ETA"/>
    <property type="match status" value="1"/>
</dbReference>
<dbReference type="InterPro" id="IPR052230">
    <property type="entry name" value="DNA_polymerase_eta"/>
</dbReference>
<dbReference type="GO" id="GO:0003887">
    <property type="term" value="F:DNA-directed DNA polymerase activity"/>
    <property type="evidence" value="ECO:0007669"/>
    <property type="project" value="TreeGrafter"/>
</dbReference>
<dbReference type="Gene3D" id="3.40.1170.60">
    <property type="match status" value="1"/>
</dbReference>
<dbReference type="GO" id="GO:0042276">
    <property type="term" value="P:error-prone translesion synthesis"/>
    <property type="evidence" value="ECO:0007669"/>
    <property type="project" value="TreeGrafter"/>
</dbReference>
<dbReference type="VEuPathDB" id="CryptoDB:Cvel_8333"/>
<feature type="region of interest" description="Disordered" evidence="7">
    <location>
        <begin position="201"/>
        <end position="232"/>
    </location>
</feature>
<evidence type="ECO:0000313" key="9">
    <source>
        <dbReference type="EMBL" id="CEM47416.1"/>
    </source>
</evidence>
<keyword evidence="4" id="KW-0227">DNA damage</keyword>
<protein>
    <recommendedName>
        <fullName evidence="8">UmuC domain-containing protein</fullName>
    </recommendedName>
</protein>
<proteinExistence type="predicted"/>
<feature type="region of interest" description="Disordered" evidence="7">
    <location>
        <begin position="985"/>
        <end position="1061"/>
    </location>
</feature>